<feature type="compositionally biased region" description="Polar residues" evidence="6">
    <location>
        <begin position="792"/>
        <end position="801"/>
    </location>
</feature>
<evidence type="ECO:0000259" key="8">
    <source>
        <dbReference type="Pfam" id="PF00999"/>
    </source>
</evidence>
<feature type="transmembrane region" description="Helical" evidence="7">
    <location>
        <begin position="467"/>
        <end position="488"/>
    </location>
</feature>
<sequence>MMIQTDKPGTFVPMEIDGASDVDGRTPLNKVLFARSTKSTHKNETFVNPELIQNHFRARSVSESAAINKSEFPRHLIASDMTGCYRVTQPVTTTAQSSNASTSILNKLNRQPRSANVTLTTDEAPQTRLSSVNATVGNAQPFKRNVEPVQLNLRHVKPLSNRMSSIERPESAAQSAGKQLCPSSDLSAHQSSRSVQAARGAITAFRIHCSRCAQFFRPPPWMIQGLLFLYTNLGGVFTYAFLLLAIYTTCYSIRPSVAQFPICRRFAMPTGLNSTQTNNTVTDRTDDQSPAFTTGLECRRGEALSVLIFYGFGFVFGELMELMHLPGLLGMLLGGLALRNIGLVLVPGNVYHEGYRPNGSYLLTSDLATLNKTGYMESVGSSSDIEFDVRDPLTQLAALLVVNPGLSGILRQLALTTILSRAGLGLDPATLKQVCGSVFRLALVPCFCEAFTLMLVTRFLIGWPWSWGAILGFVCAAVSPAVIVPNMMRLEVTGWGVAEGIPTLVVAASSLDDVVAITGFGVALAVALSKGQSLSEALVQGPKEAILGAMYGAGVGVLICLFPPPKLEHSHLLRGILLICMAVTGLVGSMVLHLSGGGALACLTLAFFVATGWRAGFPWRLTQPEKDPMVTTFVDMDEKDVEDKSILSSPPASASGVFLSSTPYDGPSGLGKVSSLNASNLTGKPLTFGSDSGVKSGIVMEKKEELELTEDEKAYSSAPKRTSNILETLVEYHPYYCSILRQQYVSPNLKTNSQRSSKRSLMSKKGFKTIAGGDLPAIAVAVAATGTERRVSTNLSAPHTSIRSRPRASRRFSLPEPTAHYELESFSVPSSARKVLSPSSGGSSIRNAPPFRRRHLTPTFREQYASMHHQTVEKLAEIEENDYDQNELTRSKSDAAAILDDQQNSNALEADTTPGAGGAVGSLSLVCQLPATPKERGLACVKSMRQTLAALWWFVQPILFSLIGSEVNLTQIAGQSIGQGIASLLIAVTVRIGATIVAVLPSKLNMKERLFIGFSWLPKATVQAAVGPIALDTARRQNAGPDIIGYGEQVLTLAALAILITAPLGAILMPLTAPYLLRQDLSASEVMVSRTRRSIAGVIQSDQPPTHSTPVGPVTVADTKPANTSTSISH</sequence>
<keyword evidence="4 7" id="KW-1133">Transmembrane helix</keyword>
<evidence type="ECO:0000256" key="7">
    <source>
        <dbReference type="SAM" id="Phobius"/>
    </source>
</evidence>
<comment type="similarity">
    <text evidence="2">Belongs to the monovalent cation:proton antiporter 1 (CPA1) transporter (TC 2.A.36) family.</text>
</comment>
<feature type="region of interest" description="Disordered" evidence="6">
    <location>
        <begin position="791"/>
        <end position="811"/>
    </location>
</feature>
<proteinExistence type="inferred from homology"/>
<dbReference type="GO" id="GO:1902600">
    <property type="term" value="P:proton transmembrane transport"/>
    <property type="evidence" value="ECO:0007669"/>
    <property type="project" value="InterPro"/>
</dbReference>
<protein>
    <recommendedName>
        <fullName evidence="8">Cation/H+ exchanger transmembrane domain-containing protein</fullName>
    </recommendedName>
</protein>
<comment type="subcellular location">
    <subcellularLocation>
        <location evidence="1">Membrane</location>
        <topology evidence="1">Multi-pass membrane protein</topology>
    </subcellularLocation>
</comment>
<evidence type="ECO:0000256" key="4">
    <source>
        <dbReference type="ARBA" id="ARBA00022989"/>
    </source>
</evidence>
<feature type="transmembrane region" description="Helical" evidence="7">
    <location>
        <begin position="598"/>
        <end position="617"/>
    </location>
</feature>
<feature type="transmembrane region" description="Helical" evidence="7">
    <location>
        <begin position="500"/>
        <end position="525"/>
    </location>
</feature>
<feature type="transmembrane region" description="Helical" evidence="7">
    <location>
        <begin position="303"/>
        <end position="320"/>
    </location>
</feature>
<feature type="transmembrane region" description="Helical" evidence="7">
    <location>
        <begin position="221"/>
        <end position="247"/>
    </location>
</feature>
<gene>
    <name evidence="9" type="ORF">DEA37_0008156</name>
</gene>
<dbReference type="EMBL" id="QNGE01000460">
    <property type="protein sequence ID" value="KAA3680376.1"/>
    <property type="molecule type" value="Genomic_DNA"/>
</dbReference>
<dbReference type="Proteomes" id="UP000324629">
    <property type="component" value="Unassembled WGS sequence"/>
</dbReference>
<evidence type="ECO:0000313" key="10">
    <source>
        <dbReference type="Proteomes" id="UP000324629"/>
    </source>
</evidence>
<dbReference type="Pfam" id="PF00999">
    <property type="entry name" value="Na_H_Exchanger"/>
    <property type="match status" value="2"/>
</dbReference>
<feature type="compositionally biased region" description="Polar residues" evidence="6">
    <location>
        <begin position="1121"/>
        <end position="1130"/>
    </location>
</feature>
<evidence type="ECO:0000256" key="3">
    <source>
        <dbReference type="ARBA" id="ARBA00022692"/>
    </source>
</evidence>
<evidence type="ECO:0000313" key="9">
    <source>
        <dbReference type="EMBL" id="KAA3680376.1"/>
    </source>
</evidence>
<feature type="domain" description="Cation/H+ exchanger transmembrane" evidence="8">
    <location>
        <begin position="409"/>
        <end position="596"/>
    </location>
</feature>
<dbReference type="GO" id="GO:0015297">
    <property type="term" value="F:antiporter activity"/>
    <property type="evidence" value="ECO:0007669"/>
    <property type="project" value="InterPro"/>
</dbReference>
<feature type="domain" description="Cation/H+ exchanger transmembrane" evidence="8">
    <location>
        <begin position="943"/>
        <end position="1067"/>
    </location>
</feature>
<dbReference type="InterPro" id="IPR051843">
    <property type="entry name" value="CPA1_transporter"/>
</dbReference>
<dbReference type="PANTHER" id="PTHR31102:SF1">
    <property type="entry name" value="CATION_H+ EXCHANGER DOMAIN-CONTAINING PROTEIN"/>
    <property type="match status" value="1"/>
</dbReference>
<dbReference type="InterPro" id="IPR006153">
    <property type="entry name" value="Cation/H_exchanger_TM"/>
</dbReference>
<keyword evidence="10" id="KW-1185">Reference proteome</keyword>
<dbReference type="PANTHER" id="PTHR31102">
    <property type="match status" value="1"/>
</dbReference>
<comment type="caution">
    <text evidence="9">The sequence shown here is derived from an EMBL/GenBank/DDBJ whole genome shotgun (WGS) entry which is preliminary data.</text>
</comment>
<feature type="compositionally biased region" description="Polar residues" evidence="6">
    <location>
        <begin position="1100"/>
        <end position="1109"/>
    </location>
</feature>
<dbReference type="AlphaFoldDB" id="A0A5J4NXL7"/>
<feature type="transmembrane region" description="Helical" evidence="7">
    <location>
        <begin position="1051"/>
        <end position="1077"/>
    </location>
</feature>
<keyword evidence="5 7" id="KW-0472">Membrane</keyword>
<feature type="region of interest" description="Disordered" evidence="6">
    <location>
        <begin position="832"/>
        <end position="854"/>
    </location>
</feature>
<evidence type="ECO:0000256" key="1">
    <source>
        <dbReference type="ARBA" id="ARBA00004141"/>
    </source>
</evidence>
<evidence type="ECO:0000256" key="2">
    <source>
        <dbReference type="ARBA" id="ARBA00007367"/>
    </source>
</evidence>
<evidence type="ECO:0000256" key="6">
    <source>
        <dbReference type="SAM" id="MobiDB-lite"/>
    </source>
</evidence>
<reference evidence="9 10" key="1">
    <citation type="journal article" date="2019" name="Gigascience">
        <title>Whole-genome sequence of the oriental lung fluke Paragonimus westermani.</title>
        <authorList>
            <person name="Oey H."/>
            <person name="Zakrzewski M."/>
            <person name="Narain K."/>
            <person name="Devi K.R."/>
            <person name="Agatsuma T."/>
            <person name="Nawaratna S."/>
            <person name="Gobert G.N."/>
            <person name="Jones M.K."/>
            <person name="Ragan M.A."/>
            <person name="McManus D.P."/>
            <person name="Krause L."/>
        </authorList>
    </citation>
    <scope>NUCLEOTIDE SEQUENCE [LARGE SCALE GENOMIC DNA]</scope>
    <source>
        <strain evidence="9 10">IND2009</strain>
    </source>
</reference>
<keyword evidence="3 7" id="KW-0812">Transmembrane</keyword>
<feature type="region of interest" description="Disordered" evidence="6">
    <location>
        <begin position="1097"/>
        <end position="1130"/>
    </location>
</feature>
<feature type="transmembrane region" description="Helical" evidence="7">
    <location>
        <begin position="948"/>
        <end position="965"/>
    </location>
</feature>
<accession>A0A5J4NXL7</accession>
<organism evidence="9 10">
    <name type="scientific">Paragonimus westermani</name>
    <dbReference type="NCBI Taxonomy" id="34504"/>
    <lineage>
        <taxon>Eukaryota</taxon>
        <taxon>Metazoa</taxon>
        <taxon>Spiralia</taxon>
        <taxon>Lophotrochozoa</taxon>
        <taxon>Platyhelminthes</taxon>
        <taxon>Trematoda</taxon>
        <taxon>Digenea</taxon>
        <taxon>Plagiorchiida</taxon>
        <taxon>Troglotremata</taxon>
        <taxon>Troglotrematidae</taxon>
        <taxon>Paragonimus</taxon>
    </lineage>
</organism>
<feature type="transmembrane region" description="Helical" evidence="7">
    <location>
        <begin position="575"/>
        <end position="592"/>
    </location>
</feature>
<feature type="compositionally biased region" description="Polar residues" evidence="6">
    <location>
        <begin position="837"/>
        <end position="846"/>
    </location>
</feature>
<feature type="transmembrane region" description="Helical" evidence="7">
    <location>
        <begin position="977"/>
        <end position="999"/>
    </location>
</feature>
<name>A0A5J4NXL7_9TREM</name>
<evidence type="ECO:0000256" key="5">
    <source>
        <dbReference type="ARBA" id="ARBA00023136"/>
    </source>
</evidence>
<dbReference type="GO" id="GO:0016020">
    <property type="term" value="C:membrane"/>
    <property type="evidence" value="ECO:0007669"/>
    <property type="project" value="UniProtKB-SubCell"/>
</dbReference>
<feature type="transmembrane region" description="Helical" evidence="7">
    <location>
        <begin position="545"/>
        <end position="563"/>
    </location>
</feature>